<evidence type="ECO:0000313" key="2">
    <source>
        <dbReference type="Proteomes" id="UP001500571"/>
    </source>
</evidence>
<dbReference type="RefSeq" id="WP_344042614.1">
    <property type="nucleotide sequence ID" value="NZ_BAAAPB010000001.1"/>
</dbReference>
<name>A0ABP5BTT8_9ACTN</name>
<dbReference type="EMBL" id="BAAAPB010000001">
    <property type="protein sequence ID" value="GAA1950949.1"/>
    <property type="molecule type" value="Genomic_DNA"/>
</dbReference>
<proteinExistence type="predicted"/>
<reference evidence="2" key="1">
    <citation type="journal article" date="2019" name="Int. J. Syst. Evol. Microbiol.">
        <title>The Global Catalogue of Microorganisms (GCM) 10K type strain sequencing project: providing services to taxonomists for standard genome sequencing and annotation.</title>
        <authorList>
            <consortium name="The Broad Institute Genomics Platform"/>
            <consortium name="The Broad Institute Genome Sequencing Center for Infectious Disease"/>
            <person name="Wu L."/>
            <person name="Ma J."/>
        </authorList>
    </citation>
    <scope>NUCLEOTIDE SEQUENCE [LARGE SCALE GENOMIC DNA]</scope>
    <source>
        <strain evidence="2">JCM 15309</strain>
    </source>
</reference>
<accession>A0ABP5BTT8</accession>
<evidence type="ECO:0000313" key="1">
    <source>
        <dbReference type="EMBL" id="GAA1950949.1"/>
    </source>
</evidence>
<gene>
    <name evidence="1" type="ORF">GCM10009798_07850</name>
</gene>
<comment type="caution">
    <text evidence="1">The sequence shown here is derived from an EMBL/GenBank/DDBJ whole genome shotgun (WGS) entry which is preliminary data.</text>
</comment>
<sequence>MDVAVRSPHADVAEQQAWHETLDQAIFELRLAAVHRARALASIQRAISLGATWSDVGGFLRDHQLRIPRPR</sequence>
<keyword evidence="2" id="KW-1185">Reference proteome</keyword>
<dbReference type="Proteomes" id="UP001500571">
    <property type="component" value="Unassembled WGS sequence"/>
</dbReference>
<organism evidence="1 2">
    <name type="scientific">Nocardioides panacihumi</name>
    <dbReference type="NCBI Taxonomy" id="400774"/>
    <lineage>
        <taxon>Bacteria</taxon>
        <taxon>Bacillati</taxon>
        <taxon>Actinomycetota</taxon>
        <taxon>Actinomycetes</taxon>
        <taxon>Propionibacteriales</taxon>
        <taxon>Nocardioidaceae</taxon>
        <taxon>Nocardioides</taxon>
    </lineage>
</organism>
<protein>
    <submittedName>
        <fullName evidence="1">Uncharacterized protein</fullName>
    </submittedName>
</protein>